<name>A0A1H2I007_9BACT</name>
<feature type="transmembrane region" description="Helical" evidence="6">
    <location>
        <begin position="84"/>
        <end position="105"/>
    </location>
</feature>
<dbReference type="AlphaFoldDB" id="A0A1H2I007"/>
<feature type="transmembrane region" description="Helical" evidence="6">
    <location>
        <begin position="179"/>
        <end position="199"/>
    </location>
</feature>
<dbReference type="InterPro" id="IPR031312">
    <property type="entry name" value="Na/sul_symport_CS"/>
</dbReference>
<feature type="transmembrane region" description="Helical" evidence="6">
    <location>
        <begin position="383"/>
        <end position="405"/>
    </location>
</feature>
<feature type="transmembrane region" description="Helical" evidence="6">
    <location>
        <begin position="314"/>
        <end position="331"/>
    </location>
</feature>
<sequence length="514" mass="55801">MESHNAMNRRSKMQVTGLIVGPIVFALIWMLNLDPAKPEVTRMAAIAGFMAIMWVTEAIPMAATSLLPVVLYPLMGIMAGKSAAAVYFNSTIFLFMGGFLIALAMEKWNLHKRIALLTVKTIGGGPARIVFGFMMASAFLSMWISNTATAVMMLPIALSIVFKMEEEFSAADTKTFTMPLLLGIAYAASMGGAATLVGTPPNLVLSRTFEQLFPTASSISFGTWMLMALPLCVIMIAIIWFLLTQVFYRTPSHVKVDPDVIEKEYRQLGPISPEEKKVLMVFAATALLWIFRKELNLGFAVIPGWASLLPFPKLVDDGTVAITMAMFLFFLPTTRKDAKSATILDTRIFSKIPWGIILLFGGGFALAKGFQLSGLSEFVGNRLQILEGTSSVAMIASICTTLTFLTELTSNTATTQMILPILSSMAVAMKINPLMLLVPATLSASCAFMMPIATPPNAIVFSSGRIRMFEMVKAGVLINFIGVIVITGIFLTLGTMVFAIFPGEIPQWALLSAN</sequence>
<evidence type="ECO:0000256" key="4">
    <source>
        <dbReference type="ARBA" id="ARBA00022989"/>
    </source>
</evidence>
<keyword evidence="8" id="KW-1185">Reference proteome</keyword>
<keyword evidence="3 6" id="KW-0812">Transmembrane</keyword>
<dbReference type="GO" id="GO:0015141">
    <property type="term" value="F:succinate transmembrane transporter activity"/>
    <property type="evidence" value="ECO:0007669"/>
    <property type="project" value="UniProtKB-ARBA"/>
</dbReference>
<feature type="transmembrane region" description="Helical" evidence="6">
    <location>
        <begin position="417"/>
        <end position="436"/>
    </location>
</feature>
<feature type="transmembrane region" description="Helical" evidence="6">
    <location>
        <begin position="12"/>
        <end position="31"/>
    </location>
</feature>
<feature type="transmembrane region" description="Helical" evidence="6">
    <location>
        <begin position="43"/>
        <end position="72"/>
    </location>
</feature>
<evidence type="ECO:0000256" key="3">
    <source>
        <dbReference type="ARBA" id="ARBA00022692"/>
    </source>
</evidence>
<dbReference type="PANTHER" id="PTHR10283:SF82">
    <property type="entry name" value="SOLUTE CARRIER FAMILY 13 MEMBER 2"/>
    <property type="match status" value="1"/>
</dbReference>
<feature type="transmembrane region" description="Helical" evidence="6">
    <location>
        <begin position="442"/>
        <end position="464"/>
    </location>
</feature>
<comment type="subcellular location">
    <subcellularLocation>
        <location evidence="1">Membrane</location>
        <topology evidence="1">Multi-pass membrane protein</topology>
    </subcellularLocation>
</comment>
<evidence type="ECO:0000256" key="5">
    <source>
        <dbReference type="ARBA" id="ARBA00023136"/>
    </source>
</evidence>
<accession>A0A1H2I007</accession>
<gene>
    <name evidence="7" type="ORF">SAMN04487931_107144</name>
</gene>
<dbReference type="PANTHER" id="PTHR10283">
    <property type="entry name" value="SOLUTE CARRIER FAMILY 13 MEMBER"/>
    <property type="match status" value="1"/>
</dbReference>
<keyword evidence="5 6" id="KW-0472">Membrane</keyword>
<dbReference type="PROSITE" id="PS01271">
    <property type="entry name" value="NA_SULFATE"/>
    <property type="match status" value="1"/>
</dbReference>
<dbReference type="Pfam" id="PF00939">
    <property type="entry name" value="Na_sulph_symp"/>
    <property type="match status" value="1"/>
</dbReference>
<proteinExistence type="predicted"/>
<dbReference type="EMBL" id="FNLL01000007">
    <property type="protein sequence ID" value="SDU37359.1"/>
    <property type="molecule type" value="Genomic_DNA"/>
</dbReference>
<feature type="transmembrane region" description="Helical" evidence="6">
    <location>
        <begin position="219"/>
        <end position="243"/>
    </location>
</feature>
<keyword evidence="2" id="KW-0813">Transport</keyword>
<feature type="transmembrane region" description="Helical" evidence="6">
    <location>
        <begin position="352"/>
        <end position="371"/>
    </location>
</feature>
<feature type="transmembrane region" description="Helical" evidence="6">
    <location>
        <begin position="476"/>
        <end position="501"/>
    </location>
</feature>
<dbReference type="Proteomes" id="UP000199608">
    <property type="component" value="Unassembled WGS sequence"/>
</dbReference>
<feature type="transmembrane region" description="Helical" evidence="6">
    <location>
        <begin position="125"/>
        <end position="158"/>
    </location>
</feature>
<protein>
    <submittedName>
        <fullName evidence="7">Solute carrier family 13 (Sodium-dependent dicarboxylate transporter), member 2/3/5</fullName>
    </submittedName>
</protein>
<organism evidence="7 8">
    <name type="scientific">Desulfobacula phenolica</name>
    <dbReference type="NCBI Taxonomy" id="90732"/>
    <lineage>
        <taxon>Bacteria</taxon>
        <taxon>Pseudomonadati</taxon>
        <taxon>Thermodesulfobacteriota</taxon>
        <taxon>Desulfobacteria</taxon>
        <taxon>Desulfobacterales</taxon>
        <taxon>Desulfobacteraceae</taxon>
        <taxon>Desulfobacula</taxon>
    </lineage>
</organism>
<dbReference type="NCBIfam" id="TIGR00785">
    <property type="entry name" value="dass"/>
    <property type="match status" value="1"/>
</dbReference>
<reference evidence="8" key="1">
    <citation type="submission" date="2016-10" db="EMBL/GenBank/DDBJ databases">
        <authorList>
            <person name="Varghese N."/>
            <person name="Submissions S."/>
        </authorList>
    </citation>
    <scope>NUCLEOTIDE SEQUENCE [LARGE SCALE GENOMIC DNA]</scope>
    <source>
        <strain evidence="8">DSM 3384</strain>
    </source>
</reference>
<evidence type="ECO:0000313" key="8">
    <source>
        <dbReference type="Proteomes" id="UP000199608"/>
    </source>
</evidence>
<feature type="transmembrane region" description="Helical" evidence="6">
    <location>
        <begin position="278"/>
        <end position="302"/>
    </location>
</feature>
<keyword evidence="4 6" id="KW-1133">Transmembrane helix</keyword>
<evidence type="ECO:0000313" key="7">
    <source>
        <dbReference type="EMBL" id="SDU37359.1"/>
    </source>
</evidence>
<evidence type="ECO:0000256" key="6">
    <source>
        <dbReference type="SAM" id="Phobius"/>
    </source>
</evidence>
<dbReference type="InterPro" id="IPR001898">
    <property type="entry name" value="SLC13A/DASS"/>
</dbReference>
<evidence type="ECO:0000256" key="2">
    <source>
        <dbReference type="ARBA" id="ARBA00022448"/>
    </source>
</evidence>
<dbReference type="RefSeq" id="WP_092234915.1">
    <property type="nucleotide sequence ID" value="NZ_FNLL01000007.1"/>
</dbReference>
<dbReference type="GO" id="GO:0005886">
    <property type="term" value="C:plasma membrane"/>
    <property type="evidence" value="ECO:0007669"/>
    <property type="project" value="TreeGrafter"/>
</dbReference>
<dbReference type="CDD" id="cd01115">
    <property type="entry name" value="SLC13_permease"/>
    <property type="match status" value="1"/>
</dbReference>
<evidence type="ECO:0000256" key="1">
    <source>
        <dbReference type="ARBA" id="ARBA00004141"/>
    </source>
</evidence>